<feature type="compositionally biased region" description="Polar residues" evidence="1">
    <location>
        <begin position="8"/>
        <end position="18"/>
    </location>
</feature>
<evidence type="ECO:0000256" key="1">
    <source>
        <dbReference type="SAM" id="MobiDB-lite"/>
    </source>
</evidence>
<evidence type="ECO:0000259" key="2">
    <source>
        <dbReference type="Pfam" id="PF18545"/>
    </source>
</evidence>
<reference evidence="4" key="1">
    <citation type="submission" date="2010-02" db="EMBL/GenBank/DDBJ databases">
        <title>Complete sequence of chromosome of Natrialba magadii ATCC 43099.</title>
        <authorList>
            <consortium name="US DOE Joint Genome Institute"/>
            <person name="Lucas S."/>
            <person name="Copeland A."/>
            <person name="Lapidus A."/>
            <person name="Cheng J.-F."/>
            <person name="Bruce D."/>
            <person name="Goodwin L."/>
            <person name="Pitluck S."/>
            <person name="Davenport K."/>
            <person name="Saunders E."/>
            <person name="Detter J.C."/>
            <person name="Han C."/>
            <person name="Tapia R."/>
            <person name="Land M."/>
            <person name="Hauser L."/>
            <person name="Kyrpides N."/>
            <person name="Mikhailova N."/>
            <person name="De Castro R.E."/>
            <person name="Maupin-Furlow J.A."/>
            <person name="Woyke T."/>
        </authorList>
    </citation>
    <scope>NUCLEOTIDE SEQUENCE [LARGE SCALE GENOMIC DNA]</scope>
    <source>
        <strain evidence="4">ATCC 43099 / DSM 3394 / CCM 3739 / CIP 104546 / IAM 13178 / JCM 8861 / NBRC 102185 / NCIMB 2190 / MS3</strain>
    </source>
</reference>
<reference evidence="3 4" key="2">
    <citation type="journal article" date="2012" name="BMC Genomics">
        <title>A comparative genomics perspective on the genetic content of the alkaliphilic haloarchaeon Natrialba magadii ATCC 43099T.</title>
        <authorList>
            <person name="Siddaramappa S."/>
            <person name="Challacombe J.F."/>
            <person name="Decastro R.E."/>
            <person name="Pfeiffer F."/>
            <person name="Sastre D.E."/>
            <person name="Gimenez M.I."/>
            <person name="Paggi R.A."/>
            <person name="Detter J.C."/>
            <person name="Davenport K.W."/>
            <person name="Goodwin L.A."/>
            <person name="Kyrpides N."/>
            <person name="Tapia R."/>
            <person name="Pitluck S."/>
            <person name="Lucas S."/>
            <person name="Woyke T."/>
            <person name="Maupin-Furlow J.A."/>
        </authorList>
    </citation>
    <scope>NUCLEOTIDE SEQUENCE [LARGE SCALE GENOMIC DNA]</scope>
    <source>
        <strain evidence="4">ATCC 43099 / DSM 3394 / CCM 3739 / CIP 104546 / IAM 13178 / JCM 8861 / NBRC 102185 / NCIMB 2190 / MS3</strain>
    </source>
</reference>
<dbReference type="Proteomes" id="UP000001879">
    <property type="component" value="Chromosome"/>
</dbReference>
<dbReference type="PaxDb" id="547559-Nmag_2203"/>
<feature type="domain" description="Halobacterial output" evidence="2">
    <location>
        <begin position="27"/>
        <end position="89"/>
    </location>
</feature>
<evidence type="ECO:0000313" key="4">
    <source>
        <dbReference type="Proteomes" id="UP000001879"/>
    </source>
</evidence>
<dbReference type="InterPro" id="IPR040624">
    <property type="entry name" value="HalOD1"/>
</dbReference>
<protein>
    <recommendedName>
        <fullName evidence="2">Halobacterial output domain-containing protein</fullName>
    </recommendedName>
</protein>
<dbReference type="KEGG" id="nmg:Nmag_2203"/>
<name>D3SWN8_NATMM</name>
<dbReference type="AlphaFoldDB" id="D3SWN8"/>
<dbReference type="EMBL" id="CP001932">
    <property type="protein sequence ID" value="ADD05770.2"/>
    <property type="molecule type" value="Genomic_DNA"/>
</dbReference>
<evidence type="ECO:0000313" key="3">
    <source>
        <dbReference type="EMBL" id="ADD05770.2"/>
    </source>
</evidence>
<gene>
    <name evidence="3" type="ordered locus">Nmag_2203</name>
</gene>
<dbReference type="Pfam" id="PF18545">
    <property type="entry name" value="HalOD1"/>
    <property type="match status" value="1"/>
</dbReference>
<dbReference type="eggNOG" id="arCOG08980">
    <property type="taxonomic scope" value="Archaea"/>
</dbReference>
<accession>D3SWN8</accession>
<keyword evidence="4" id="KW-1185">Reference proteome</keyword>
<feature type="region of interest" description="Disordered" evidence="1">
    <location>
        <begin position="1"/>
        <end position="21"/>
    </location>
</feature>
<proteinExistence type="predicted"/>
<organism evidence="3 4">
    <name type="scientific">Natrialba magadii (strain ATCC 43099 / DSM 3394 / CCM 3739 / CIP 104546 / IAM 13178 / JCM 8861 / NBRC 102185 / NCIMB 2190 / MS3)</name>
    <name type="common">Natronobacterium magadii</name>
    <dbReference type="NCBI Taxonomy" id="547559"/>
    <lineage>
        <taxon>Archaea</taxon>
        <taxon>Methanobacteriati</taxon>
        <taxon>Methanobacteriota</taxon>
        <taxon>Stenosarchaea group</taxon>
        <taxon>Halobacteria</taxon>
        <taxon>Halobacteriales</taxon>
        <taxon>Natrialbaceae</taxon>
        <taxon>Natrialba</taxon>
    </lineage>
</organism>
<sequence>MDSKVHQRTNSTAGSTAMGQHDYDVDHTASLAVINAVSAVADRDPTELPPLYETIDPDALDALLSEQTETGVRPEVSFSYDGYAVTVVRTETQLSVEVTE</sequence>